<proteinExistence type="predicted"/>
<dbReference type="Proteomes" id="UP000320390">
    <property type="component" value="Chromosome"/>
</dbReference>
<evidence type="ECO:0000256" key="1">
    <source>
        <dbReference type="ARBA" id="ARBA00022729"/>
    </source>
</evidence>
<dbReference type="SUPFAM" id="SSF69318">
    <property type="entry name" value="Integrin alpha N-terminal domain"/>
    <property type="match status" value="2"/>
</dbReference>
<dbReference type="InterPro" id="IPR028994">
    <property type="entry name" value="Integrin_alpha_N"/>
</dbReference>
<reference evidence="2 3" key="1">
    <citation type="submission" date="2019-02" db="EMBL/GenBank/DDBJ databases">
        <title>Deep-cultivation of Planctomycetes and their phenomic and genomic characterization uncovers novel biology.</title>
        <authorList>
            <person name="Wiegand S."/>
            <person name="Jogler M."/>
            <person name="Boedeker C."/>
            <person name="Pinto D."/>
            <person name="Vollmers J."/>
            <person name="Rivas-Marin E."/>
            <person name="Kohn T."/>
            <person name="Peeters S.H."/>
            <person name="Heuer A."/>
            <person name="Rast P."/>
            <person name="Oberbeckmann S."/>
            <person name="Bunk B."/>
            <person name="Jeske O."/>
            <person name="Meyerdierks A."/>
            <person name="Storesund J.E."/>
            <person name="Kallscheuer N."/>
            <person name="Luecker S."/>
            <person name="Lage O.M."/>
            <person name="Pohl T."/>
            <person name="Merkel B.J."/>
            <person name="Hornburger P."/>
            <person name="Mueller R.-W."/>
            <person name="Bruemmer F."/>
            <person name="Labrenz M."/>
            <person name="Spormann A.M."/>
            <person name="Op den Camp H."/>
            <person name="Overmann J."/>
            <person name="Amann R."/>
            <person name="Jetten M.S.M."/>
            <person name="Mascher T."/>
            <person name="Medema M.H."/>
            <person name="Devos D.P."/>
            <person name="Kaster A.-K."/>
            <person name="Ovreas L."/>
            <person name="Rohde M."/>
            <person name="Galperin M.Y."/>
            <person name="Jogler C."/>
        </authorList>
    </citation>
    <scope>NUCLEOTIDE SEQUENCE [LARGE SCALE GENOMIC DNA]</scope>
    <source>
        <strain evidence="2 3">Poly30</strain>
    </source>
</reference>
<accession>A0A518F049</accession>
<evidence type="ECO:0000313" key="2">
    <source>
        <dbReference type="EMBL" id="QDV09714.1"/>
    </source>
</evidence>
<evidence type="ECO:0000313" key="3">
    <source>
        <dbReference type="Proteomes" id="UP000320390"/>
    </source>
</evidence>
<dbReference type="InterPro" id="IPR013517">
    <property type="entry name" value="FG-GAP"/>
</dbReference>
<dbReference type="RefSeq" id="WP_145204560.1">
    <property type="nucleotide sequence ID" value="NZ_CP036434.1"/>
</dbReference>
<organism evidence="2 3">
    <name type="scientific">Saltatorellus ferox</name>
    <dbReference type="NCBI Taxonomy" id="2528018"/>
    <lineage>
        <taxon>Bacteria</taxon>
        <taxon>Pseudomonadati</taxon>
        <taxon>Planctomycetota</taxon>
        <taxon>Planctomycetia</taxon>
        <taxon>Planctomycetia incertae sedis</taxon>
        <taxon>Saltatorellus</taxon>
    </lineage>
</organism>
<protein>
    <submittedName>
        <fullName evidence="2">FG-GAP repeat protein</fullName>
    </submittedName>
</protein>
<dbReference type="AlphaFoldDB" id="A0A518F049"/>
<dbReference type="Gene3D" id="2.130.10.130">
    <property type="entry name" value="Integrin alpha, N-terminal"/>
    <property type="match status" value="1"/>
</dbReference>
<name>A0A518F049_9BACT</name>
<dbReference type="PANTHER" id="PTHR44103:SF1">
    <property type="entry name" value="PROPROTEIN CONVERTASE P"/>
    <property type="match status" value="1"/>
</dbReference>
<keyword evidence="3" id="KW-1185">Reference proteome</keyword>
<sequence precursor="true">MLAFALALAASSLAAPDLEEFREITSALPGAQLLAHGDLNGDGMVDVVCASSETRSIVWFSGGPDGPSSVARFAGSLPNPMRGLAVGDVDGDGFGDIVVTHRNGNDASWLRNDGAGSFDATLLVTNQFDLGSRIHILDFDLDGDNEVIVMRAASSPTSSGPLLFENLGGGQLAQPLELLDLAAPYSELAYFDVDGDGLPDAVLGGYYGRIDWYRNPGGAGPWSHNSIENQAFFRSSDLRAVDLDGDGDLDLAMAATHFAAIRFYENLGGGAFGARIDLGVTTGDFLKFEPVDADLDGDLDVISTSIAAPSLRWIENLGGFQFVDRGSFLNSGGLAARALDLADVNADGRSDLLVVGGTDTVEWVAGAPVPPTGPAFESDAVDLLQPVPAAAESVVVDIDLDSLEDVITASTSDGVFLARGLGGNRFAAPARVVPSLQAASHVRLADLDGTGPADLIVDTPAGDAWWVPSGTAGAFGLPRHIGSALAPLAVAPDAFDFDGDGDLDVLFAGASSPVVIVVEQLAPGSFAPGRTLITGTGSIRGLVAEDFDLDGTLDLVAVDRRAAGYFLELYRGLGAGTFAVPVTAASTFDLMGLAARDLNGDGAADLLWVRPNSRLIQRALNTGTGLFGAPEDLGTFADRPDAIGAGPAGPSGEATLVVYHRRNNRALGTLEWFAVGGPAANSLQQTELRLDEVASLGLDDVNGDGDLDVLISASHQGRVGWFENTSIGELGSRECSPAVPNSSGLPAGLRVVGSGATAQAALTLEGLNLPAGSTTLFLASRQTGLVVGPGGSQGTLCLGGMIGRFAAPGQIVTATANGFAALTISLQSLPQPTGILSPASGETWRFQAWYRDLAVGTSASNFTDAVAILIQ</sequence>
<dbReference type="EMBL" id="CP036434">
    <property type="protein sequence ID" value="QDV09714.1"/>
    <property type="molecule type" value="Genomic_DNA"/>
</dbReference>
<gene>
    <name evidence="2" type="ORF">Poly30_52730</name>
</gene>
<keyword evidence="1" id="KW-0732">Signal</keyword>
<dbReference type="Pfam" id="PF13517">
    <property type="entry name" value="FG-GAP_3"/>
    <property type="match status" value="4"/>
</dbReference>
<dbReference type="PANTHER" id="PTHR44103">
    <property type="entry name" value="PROPROTEIN CONVERTASE P"/>
    <property type="match status" value="1"/>
</dbReference>
<dbReference type="OrthoDB" id="1488578at2"/>